<dbReference type="Proteomes" id="UP000515908">
    <property type="component" value="Chromosome 11"/>
</dbReference>
<sequence>MLDKWTDRLKSSKVTAEEALQARETQKQEKEKERLAMLIEGAPSEVETGVVRSFLQSNQRHMYADAVCGSAAYVFSALQHVQGQSSALTLLSMWTAGTTFLVSIASRKYAMELVAPTRSTETNEKGEEATTVNNNNSVTTLPLNEAMAIIQEQRPLSFQLETIGSWVWMLAAFQQFKIHKTLKWSGYCSWTGMCCGLYFTLRHLYNNMI</sequence>
<gene>
    <name evidence="1" type="ORF">ADEAN_000591900</name>
</gene>
<evidence type="ECO:0000313" key="1">
    <source>
        <dbReference type="EMBL" id="CAD2218431.1"/>
    </source>
</evidence>
<dbReference type="EMBL" id="LR877155">
    <property type="protein sequence ID" value="CAD2218431.1"/>
    <property type="molecule type" value="Genomic_DNA"/>
</dbReference>
<evidence type="ECO:0000313" key="2">
    <source>
        <dbReference type="Proteomes" id="UP000515908"/>
    </source>
</evidence>
<name>A0A7G2CHI4_9TRYP</name>
<organism evidence="1 2">
    <name type="scientific">Angomonas deanei</name>
    <dbReference type="NCBI Taxonomy" id="59799"/>
    <lineage>
        <taxon>Eukaryota</taxon>
        <taxon>Discoba</taxon>
        <taxon>Euglenozoa</taxon>
        <taxon>Kinetoplastea</taxon>
        <taxon>Metakinetoplastina</taxon>
        <taxon>Trypanosomatida</taxon>
        <taxon>Trypanosomatidae</taxon>
        <taxon>Strigomonadinae</taxon>
        <taxon>Angomonas</taxon>
    </lineage>
</organism>
<dbReference type="AlphaFoldDB" id="A0A7G2CHI4"/>
<keyword evidence="2" id="KW-1185">Reference proteome</keyword>
<accession>A0A7G2CHI4</accession>
<proteinExistence type="predicted"/>
<reference evidence="1 2" key="1">
    <citation type="submission" date="2020-08" db="EMBL/GenBank/DDBJ databases">
        <authorList>
            <person name="Newling K."/>
            <person name="Davey J."/>
            <person name="Forrester S."/>
        </authorList>
    </citation>
    <scope>NUCLEOTIDE SEQUENCE [LARGE SCALE GENOMIC DNA]</scope>
    <source>
        <strain evidence="2">Crithidia deanei Carvalho (ATCC PRA-265)</strain>
    </source>
</reference>
<protein>
    <submittedName>
        <fullName evidence="1">Uncharacterized protein</fullName>
    </submittedName>
</protein>
<dbReference type="VEuPathDB" id="TriTrypDB:ADEAN_000591900"/>